<keyword evidence="1" id="KW-0378">Hydrolase</keyword>
<dbReference type="EMBL" id="ML208260">
    <property type="protein sequence ID" value="TFK76576.1"/>
    <property type="molecule type" value="Genomic_DNA"/>
</dbReference>
<name>A0ACD3BFY4_9AGAR</name>
<organism evidence="1 2">
    <name type="scientific">Pluteus cervinus</name>
    <dbReference type="NCBI Taxonomy" id="181527"/>
    <lineage>
        <taxon>Eukaryota</taxon>
        <taxon>Fungi</taxon>
        <taxon>Dikarya</taxon>
        <taxon>Basidiomycota</taxon>
        <taxon>Agaricomycotina</taxon>
        <taxon>Agaricomycetes</taxon>
        <taxon>Agaricomycetidae</taxon>
        <taxon>Agaricales</taxon>
        <taxon>Pluteineae</taxon>
        <taxon>Pluteaceae</taxon>
        <taxon>Pluteus</taxon>
    </lineage>
</organism>
<sequence>MSHQNDPTRNVPYDPLPLTTEDHPSHALYNAPPSPDPNLASFASSQYNASGSSIPTGAAQPRFMGQAALYDSPGGNRDSYASSQHTYPNQGSEYSSSVYALNDAHAAPLAAYRDDPRDNYFAGEPGSLPMTPVGQSRYLEEKRTTYAAPRAKSRRLVMIAGIVAAIILLLLAVIIPVYFAIVKPKLSKDTSSSNSSPGSSGSSGKPSQPGSPTKNAIVTGGDGSKVTTENGTTFIYSNTFGGYWYWDENDPFNNGARAQSWNPALNETFKYGIDKIRGVNLGGWLNTEPSHPSFQFISPALFEQYLTQNPPAVDEWTLSEAMRADTANGGINQLETHYETFITEEDFAQIAAAGLNFVRIPLGYWAIETRAGEPFLANVSWKYFLKAIQWARKYGIRINLDLHSLPGSQNGWNHSGRLGTINFLQGPMGYANAQRSLDYIRILAEFISQPEYSNVVAIFGIVNEPRANVFGYDALSSFYSEAYNIIRTASGIGEGNGPFISFHDGFLARSQWVNFIPNGDRMALDTHPYICFNGQSDAAMSTYVTTPCTTWASAVNDSMTAFGLTTAGEWSNAVTDCGLWLNGVNLGTRYEGTFQDGSTWPKIGSCDTWTNYKAYTDDTKTAMRQFALATMDALQDYFFWTWKIGASSQSGDIESPAWSYQLGLQQGWMPTDPRDAIGVCGGADPFVPPLQSWQTGGAGAGNAAAPIAWPPASITSGGAVTLLPSYTQAGPIPTLSGPSFAATPSANAGNGWANAADTALMYVPIPTCSYLDPWVGDASPPSPLCGGAARRDIDEPAITPAP</sequence>
<evidence type="ECO:0000313" key="1">
    <source>
        <dbReference type="EMBL" id="TFK76576.1"/>
    </source>
</evidence>
<evidence type="ECO:0000313" key="2">
    <source>
        <dbReference type="Proteomes" id="UP000308600"/>
    </source>
</evidence>
<reference evidence="1 2" key="1">
    <citation type="journal article" date="2019" name="Nat. Ecol. Evol.">
        <title>Megaphylogeny resolves global patterns of mushroom evolution.</title>
        <authorList>
            <person name="Varga T."/>
            <person name="Krizsan K."/>
            <person name="Foldi C."/>
            <person name="Dima B."/>
            <person name="Sanchez-Garcia M."/>
            <person name="Sanchez-Ramirez S."/>
            <person name="Szollosi G.J."/>
            <person name="Szarkandi J.G."/>
            <person name="Papp V."/>
            <person name="Albert L."/>
            <person name="Andreopoulos W."/>
            <person name="Angelini C."/>
            <person name="Antonin V."/>
            <person name="Barry K.W."/>
            <person name="Bougher N.L."/>
            <person name="Buchanan P."/>
            <person name="Buyck B."/>
            <person name="Bense V."/>
            <person name="Catcheside P."/>
            <person name="Chovatia M."/>
            <person name="Cooper J."/>
            <person name="Damon W."/>
            <person name="Desjardin D."/>
            <person name="Finy P."/>
            <person name="Geml J."/>
            <person name="Haridas S."/>
            <person name="Hughes K."/>
            <person name="Justo A."/>
            <person name="Karasinski D."/>
            <person name="Kautmanova I."/>
            <person name="Kiss B."/>
            <person name="Kocsube S."/>
            <person name="Kotiranta H."/>
            <person name="LaButti K.M."/>
            <person name="Lechner B.E."/>
            <person name="Liimatainen K."/>
            <person name="Lipzen A."/>
            <person name="Lukacs Z."/>
            <person name="Mihaltcheva S."/>
            <person name="Morgado L.N."/>
            <person name="Niskanen T."/>
            <person name="Noordeloos M.E."/>
            <person name="Ohm R.A."/>
            <person name="Ortiz-Santana B."/>
            <person name="Ovrebo C."/>
            <person name="Racz N."/>
            <person name="Riley R."/>
            <person name="Savchenko A."/>
            <person name="Shiryaev A."/>
            <person name="Soop K."/>
            <person name="Spirin V."/>
            <person name="Szebenyi C."/>
            <person name="Tomsovsky M."/>
            <person name="Tulloss R.E."/>
            <person name="Uehling J."/>
            <person name="Grigoriev I.V."/>
            <person name="Vagvolgyi C."/>
            <person name="Papp T."/>
            <person name="Martin F.M."/>
            <person name="Miettinen O."/>
            <person name="Hibbett D.S."/>
            <person name="Nagy L.G."/>
        </authorList>
    </citation>
    <scope>NUCLEOTIDE SEQUENCE [LARGE SCALE GENOMIC DNA]</scope>
    <source>
        <strain evidence="1 2">NL-1719</strain>
    </source>
</reference>
<keyword evidence="2" id="KW-1185">Reference proteome</keyword>
<accession>A0ACD3BFY4</accession>
<dbReference type="Proteomes" id="UP000308600">
    <property type="component" value="Unassembled WGS sequence"/>
</dbReference>
<gene>
    <name evidence="1" type="ORF">BDN72DRAFT_891610</name>
</gene>
<proteinExistence type="predicted"/>
<protein>
    <submittedName>
        <fullName evidence="1">Glycoside hydrolase</fullName>
    </submittedName>
</protein>